<feature type="region of interest" description="Disordered" evidence="1">
    <location>
        <begin position="56"/>
        <end position="77"/>
    </location>
</feature>
<feature type="region of interest" description="Disordered" evidence="1">
    <location>
        <begin position="366"/>
        <end position="454"/>
    </location>
</feature>
<evidence type="ECO:0000256" key="1">
    <source>
        <dbReference type="SAM" id="MobiDB-lite"/>
    </source>
</evidence>
<feature type="region of interest" description="Disordered" evidence="1">
    <location>
        <begin position="213"/>
        <end position="258"/>
    </location>
</feature>
<evidence type="ECO:0000313" key="3">
    <source>
        <dbReference type="Proteomes" id="UP000316270"/>
    </source>
</evidence>
<feature type="compositionally biased region" description="Low complexity" evidence="1">
    <location>
        <begin position="10"/>
        <end position="20"/>
    </location>
</feature>
<protein>
    <submittedName>
        <fullName evidence="2">Uncharacterized protein</fullName>
    </submittedName>
</protein>
<dbReference type="Proteomes" id="UP000316270">
    <property type="component" value="Chromosome 4"/>
</dbReference>
<feature type="compositionally biased region" description="Polar residues" evidence="1">
    <location>
        <begin position="240"/>
        <end position="257"/>
    </location>
</feature>
<proteinExistence type="predicted"/>
<feature type="region of interest" description="Disordered" evidence="1">
    <location>
        <begin position="1"/>
        <end position="35"/>
    </location>
</feature>
<feature type="compositionally biased region" description="Low complexity" evidence="1">
    <location>
        <begin position="381"/>
        <end position="394"/>
    </location>
</feature>
<feature type="compositionally biased region" description="Low complexity" evidence="1">
    <location>
        <begin position="430"/>
        <end position="451"/>
    </location>
</feature>
<dbReference type="EMBL" id="CP042188">
    <property type="protein sequence ID" value="QDS70356.1"/>
    <property type="molecule type" value="Genomic_DNA"/>
</dbReference>
<feature type="compositionally biased region" description="Low complexity" evidence="1">
    <location>
        <begin position="219"/>
        <end position="228"/>
    </location>
</feature>
<reference evidence="2 3" key="1">
    <citation type="submission" date="2019-07" db="EMBL/GenBank/DDBJ databases">
        <title>Finished genome of Venturia effusa.</title>
        <authorList>
            <person name="Young C.A."/>
            <person name="Cox M.P."/>
            <person name="Ganley A.R.D."/>
            <person name="David W.J."/>
        </authorList>
    </citation>
    <scope>NUCLEOTIDE SEQUENCE [LARGE SCALE GENOMIC DNA]</scope>
    <source>
        <strain evidence="3">albino</strain>
    </source>
</reference>
<evidence type="ECO:0000313" key="2">
    <source>
        <dbReference type="EMBL" id="QDS70356.1"/>
    </source>
</evidence>
<feature type="compositionally biased region" description="Polar residues" evidence="1">
    <location>
        <begin position="68"/>
        <end position="77"/>
    </location>
</feature>
<feature type="compositionally biased region" description="Basic and acidic residues" evidence="1">
    <location>
        <begin position="370"/>
        <end position="380"/>
    </location>
</feature>
<name>A0A517L3Y5_9PEZI</name>
<dbReference type="OrthoDB" id="3937614at2759"/>
<gene>
    <name evidence="2" type="ORF">FKW77_008961</name>
</gene>
<accession>A0A517L3Y5</accession>
<keyword evidence="3" id="KW-1185">Reference proteome</keyword>
<sequence length="514" mass="56101">MYNQHTLDMPSSSASPLAPSYHLSHSRQQSRSASPVRYEIADFQDIHLTHPATARTTRETTRYCPEASPQQDFQGSGDSYRQITNAFLGKLPSISRATNLNPLSTASNYAFPAANSSCSLPPSGASSPTKSLASFITSNTSDTTASKRRTRHTSKSVIDSWFNGTSAPINVGILPSPARSEAPEEQAEEYDIDLAYGNMETAAAASFTRLPPRVRRSRTSTMQSQTSSPGVAAKLGGWFTSKSNNTSPTPKSSQSSRLMEGIAPSDPLLNLDVSTALFPHGPADPLEPNSFNDLLNAAESIISNMQNAYRARCAEVKELQCEISVKDEETEEAETRARHLKMQLEDMAKQVSAQEAKTEVLERMLTQQQRETRQLRRQSLDRSSVSPRRVSLRVVPDDDHQDDVGATNWKRMSRTGASDSGFESDGDNDSVFSVTGSPVSSSASTVDSDAGPAEAAKVRIVRVERGRDAVLSSNVARAYAPIEMRIENQRLRERVLELERAVEGCLDLVSGPLR</sequence>
<organism evidence="2 3">
    <name type="scientific">Venturia effusa</name>
    <dbReference type="NCBI Taxonomy" id="50376"/>
    <lineage>
        <taxon>Eukaryota</taxon>
        <taxon>Fungi</taxon>
        <taxon>Dikarya</taxon>
        <taxon>Ascomycota</taxon>
        <taxon>Pezizomycotina</taxon>
        <taxon>Dothideomycetes</taxon>
        <taxon>Pleosporomycetidae</taxon>
        <taxon>Venturiales</taxon>
        <taxon>Venturiaceae</taxon>
        <taxon>Venturia</taxon>
    </lineage>
</organism>
<dbReference type="AlphaFoldDB" id="A0A517L3Y5"/>